<sequence length="72" mass="8044">MLDKIKSIPEKVTFTIGLALILLSPFCIFFMSFLFPLGNGTKMIIGSVVYFFAVLLILSAADKRHSRMGNKM</sequence>
<dbReference type="Proteomes" id="UP000252118">
    <property type="component" value="Unassembled WGS sequence"/>
</dbReference>
<organism evidence="2 3">
    <name type="scientific">Rossellomorea aquimaris</name>
    <dbReference type="NCBI Taxonomy" id="189382"/>
    <lineage>
        <taxon>Bacteria</taxon>
        <taxon>Bacillati</taxon>
        <taxon>Bacillota</taxon>
        <taxon>Bacilli</taxon>
        <taxon>Bacillales</taxon>
        <taxon>Bacillaceae</taxon>
        <taxon>Rossellomorea</taxon>
    </lineage>
</organism>
<dbReference type="EMBL" id="QNRJ01000038">
    <property type="protein sequence ID" value="RBO98368.1"/>
    <property type="molecule type" value="Genomic_DNA"/>
</dbReference>
<evidence type="ECO:0000256" key="1">
    <source>
        <dbReference type="SAM" id="Phobius"/>
    </source>
</evidence>
<dbReference type="RefSeq" id="WP_113971571.1">
    <property type="nucleotide sequence ID" value="NZ_QNRJ01000038.1"/>
</dbReference>
<dbReference type="AlphaFoldDB" id="A0A366EAC2"/>
<protein>
    <submittedName>
        <fullName evidence="2">Uncharacterized protein</fullName>
    </submittedName>
</protein>
<gene>
    <name evidence="2" type="ORF">DET59_1388</name>
</gene>
<reference evidence="2 3" key="1">
    <citation type="submission" date="2018-06" db="EMBL/GenBank/DDBJ databases">
        <title>Freshwater and sediment microbial communities from various areas in North America, analyzing microbe dynamics in response to fracking.</title>
        <authorList>
            <person name="Lamendella R."/>
        </authorList>
    </citation>
    <scope>NUCLEOTIDE SEQUENCE [LARGE SCALE GENOMIC DNA]</scope>
    <source>
        <strain evidence="2 3">97B</strain>
    </source>
</reference>
<feature type="transmembrane region" description="Helical" evidence="1">
    <location>
        <begin position="12"/>
        <end position="37"/>
    </location>
</feature>
<evidence type="ECO:0000313" key="2">
    <source>
        <dbReference type="EMBL" id="RBO98368.1"/>
    </source>
</evidence>
<keyword evidence="1" id="KW-1133">Transmembrane helix</keyword>
<feature type="transmembrane region" description="Helical" evidence="1">
    <location>
        <begin position="43"/>
        <end position="61"/>
    </location>
</feature>
<keyword evidence="1" id="KW-0812">Transmembrane</keyword>
<comment type="caution">
    <text evidence="2">The sequence shown here is derived from an EMBL/GenBank/DDBJ whole genome shotgun (WGS) entry which is preliminary data.</text>
</comment>
<proteinExistence type="predicted"/>
<evidence type="ECO:0000313" key="3">
    <source>
        <dbReference type="Proteomes" id="UP000252118"/>
    </source>
</evidence>
<keyword evidence="1" id="KW-0472">Membrane</keyword>
<accession>A0A366EAC2</accession>
<name>A0A366EAC2_9BACI</name>